<accession>A0ABT2TBV5</accession>
<name>A0ABT2TBV5_9FIRM</name>
<sequence length="122" mass="14152">MNSNPQYQKRKQDLNHLLYEKVQSELTAFREEILAKTPEEIYEAAHEIAVKHEIAKVFADSDYSPFSASVLLKSENLLQDIYDEWQKGGVLTKDGMKMFAGYVAIYRKHAVRKEINKSEAER</sequence>
<evidence type="ECO:0000313" key="2">
    <source>
        <dbReference type="EMBL" id="MCU6747357.1"/>
    </source>
</evidence>
<reference evidence="2 3" key="1">
    <citation type="journal article" date="2021" name="ISME Commun">
        <title>Automated analysis of genomic sequences facilitates high-throughput and comprehensive description of bacteria.</title>
        <authorList>
            <person name="Hitch T.C.A."/>
        </authorList>
    </citation>
    <scope>NUCLEOTIDE SEQUENCE [LARGE SCALE GENOMIC DNA]</scope>
    <source>
        <strain evidence="2 3">H2_18</strain>
    </source>
</reference>
<dbReference type="Pfam" id="PF12959">
    <property type="entry name" value="DUF3848"/>
    <property type="match status" value="1"/>
</dbReference>
<protein>
    <submittedName>
        <fullName evidence="2">DUF3848 domain-containing protein</fullName>
    </submittedName>
</protein>
<dbReference type="InterPro" id="IPR024380">
    <property type="entry name" value="DUF3848"/>
</dbReference>
<evidence type="ECO:0000259" key="1">
    <source>
        <dbReference type="Pfam" id="PF12959"/>
    </source>
</evidence>
<keyword evidence="3" id="KW-1185">Reference proteome</keyword>
<dbReference type="Proteomes" id="UP001652394">
    <property type="component" value="Unassembled WGS sequence"/>
</dbReference>
<feature type="domain" description="DUF3848" evidence="1">
    <location>
        <begin position="15"/>
        <end position="87"/>
    </location>
</feature>
<dbReference type="RefSeq" id="WP_059066799.1">
    <property type="nucleotide sequence ID" value="NZ_JAOQJX010000008.1"/>
</dbReference>
<dbReference type="EMBL" id="JAOQJX010000008">
    <property type="protein sequence ID" value="MCU6747357.1"/>
    <property type="molecule type" value="Genomic_DNA"/>
</dbReference>
<proteinExistence type="predicted"/>
<organism evidence="2 3">
    <name type="scientific">Faecalicatena acetigenes</name>
    <dbReference type="NCBI Taxonomy" id="2981790"/>
    <lineage>
        <taxon>Bacteria</taxon>
        <taxon>Bacillati</taxon>
        <taxon>Bacillota</taxon>
        <taxon>Clostridia</taxon>
        <taxon>Lachnospirales</taxon>
        <taxon>Lachnospiraceae</taxon>
        <taxon>Faecalicatena</taxon>
    </lineage>
</organism>
<gene>
    <name evidence="2" type="ORF">OCV51_06765</name>
</gene>
<comment type="caution">
    <text evidence="2">The sequence shown here is derived from an EMBL/GenBank/DDBJ whole genome shotgun (WGS) entry which is preliminary data.</text>
</comment>
<evidence type="ECO:0000313" key="3">
    <source>
        <dbReference type="Proteomes" id="UP001652394"/>
    </source>
</evidence>